<dbReference type="InterPro" id="IPR008816">
    <property type="entry name" value="Gly_zipper_2TM_dom"/>
</dbReference>
<dbReference type="RefSeq" id="WP_068172978.1">
    <property type="nucleotide sequence ID" value="NZ_AOGK01000026.1"/>
</dbReference>
<name>A0A9X4SH99_9BURK</name>
<feature type="domain" description="Glycine zipper 2TM" evidence="4">
    <location>
        <begin position="103"/>
        <end position="144"/>
    </location>
</feature>
<dbReference type="EMBL" id="AOGK01000026">
    <property type="protein sequence ID" value="MDG5977791.1"/>
    <property type="molecule type" value="Genomic_DNA"/>
</dbReference>
<dbReference type="PANTHER" id="PTHR35603">
    <property type="match status" value="1"/>
</dbReference>
<feature type="region of interest" description="Disordered" evidence="3">
    <location>
        <begin position="187"/>
        <end position="206"/>
    </location>
</feature>
<dbReference type="InterPro" id="IPR051407">
    <property type="entry name" value="Bact_OM_lipoprot/Surf_antigen"/>
</dbReference>
<evidence type="ECO:0000313" key="5">
    <source>
        <dbReference type="EMBL" id="MDG5977791.1"/>
    </source>
</evidence>
<evidence type="ECO:0000256" key="3">
    <source>
        <dbReference type="SAM" id="MobiDB-lite"/>
    </source>
</evidence>
<dbReference type="PROSITE" id="PS51257">
    <property type="entry name" value="PROKAR_LIPOPROTEIN"/>
    <property type="match status" value="1"/>
</dbReference>
<evidence type="ECO:0000256" key="1">
    <source>
        <dbReference type="ARBA" id="ARBA00004370"/>
    </source>
</evidence>
<keyword evidence="6" id="KW-1185">Reference proteome</keyword>
<evidence type="ECO:0000256" key="2">
    <source>
        <dbReference type="ARBA" id="ARBA00023136"/>
    </source>
</evidence>
<keyword evidence="2" id="KW-0472">Membrane</keyword>
<evidence type="ECO:0000259" key="4">
    <source>
        <dbReference type="Pfam" id="PF05433"/>
    </source>
</evidence>
<organism evidence="5 6">
    <name type="scientific">Hydrogenophaga taeniospiralis CCUG 15921</name>
    <dbReference type="NCBI Taxonomy" id="1281780"/>
    <lineage>
        <taxon>Bacteria</taxon>
        <taxon>Pseudomonadati</taxon>
        <taxon>Pseudomonadota</taxon>
        <taxon>Betaproteobacteria</taxon>
        <taxon>Burkholderiales</taxon>
        <taxon>Comamonadaceae</taxon>
        <taxon>Hydrogenophaga</taxon>
    </lineage>
</organism>
<proteinExistence type="predicted"/>
<comment type="subcellular location">
    <subcellularLocation>
        <location evidence="1">Membrane</location>
    </subcellularLocation>
</comment>
<gene>
    <name evidence="5" type="ORF">H010_21246</name>
</gene>
<dbReference type="Proteomes" id="UP001152876">
    <property type="component" value="Unassembled WGS sequence"/>
</dbReference>
<reference evidence="5" key="1">
    <citation type="submission" date="2013-01" db="EMBL/GenBank/DDBJ databases">
        <title>Genome draft of Hydrogenophaga taeniospiralis 2K1.</title>
        <authorList>
            <person name="Gomila M."/>
            <person name="Lalucat J."/>
        </authorList>
    </citation>
    <scope>NUCLEOTIDE SEQUENCE</scope>
    <source>
        <strain evidence="5">CCUG 15921</strain>
    </source>
</reference>
<dbReference type="PANTHER" id="PTHR35603:SF2">
    <property type="entry name" value="OUTER MEMBRANE LIPOPROTEIN"/>
    <property type="match status" value="1"/>
</dbReference>
<comment type="caution">
    <text evidence="5">The sequence shown here is derived from an EMBL/GenBank/DDBJ whole genome shotgun (WGS) entry which is preliminary data.</text>
</comment>
<dbReference type="GO" id="GO:0019867">
    <property type="term" value="C:outer membrane"/>
    <property type="evidence" value="ECO:0007669"/>
    <property type="project" value="InterPro"/>
</dbReference>
<evidence type="ECO:0000313" key="6">
    <source>
        <dbReference type="Proteomes" id="UP001152876"/>
    </source>
</evidence>
<sequence length="206" mass="22590">MRHLTPLFTLRQTATWLAVATTLGLAGCAAPYPVYEQQPMAQEPVQVQTYPSQREQRRDYRRRQHETLYEAEVLSVRAVMGQTEQRCWMEREQVQQRPPANVGGAIVGAVIGGVIGHQIGGGSGRDLATAGGVVAGAAIGSQVGRDRYGNPVSTQEVQRCSTVNSQSEPAYWDVTYRFRGITHRAQMLSPPGRSLTVNGNGEPREE</sequence>
<protein>
    <submittedName>
        <fullName evidence="5">17 kDa surface antigen</fullName>
    </submittedName>
</protein>
<dbReference type="Pfam" id="PF05433">
    <property type="entry name" value="Rick_17kDa_Anti"/>
    <property type="match status" value="1"/>
</dbReference>
<dbReference type="AlphaFoldDB" id="A0A9X4SH99"/>
<accession>A0A9X4SH99</accession>